<dbReference type="Gene3D" id="3.90.190.10">
    <property type="entry name" value="Protein tyrosine phosphatase superfamily"/>
    <property type="match status" value="1"/>
</dbReference>
<dbReference type="GO" id="GO:0020037">
    <property type="term" value="F:heme binding"/>
    <property type="evidence" value="ECO:0007669"/>
    <property type="project" value="InterPro"/>
</dbReference>
<dbReference type="SUPFAM" id="SSF47175">
    <property type="entry name" value="Cytochromes"/>
    <property type="match status" value="1"/>
</dbReference>
<sequence length="277" mass="29808">MEDTLPGLHNLFVVAPDLFSGSGPETTEVFDSLAQLGVKILISVDGARPNLELARERGMGYIHIPIGYDALDPEQQIALTKALRDSPGPIYIHCHHGVHRGPAAAAVALVGLGRMTNHHAAEFLRAAGTSTNYPGLWASVEQARPIADLDVAFAEAGCELVEYQPVSGMVAGMVAIDGTWDRIELIRAAGWQTPPDHPDLSPAAETGILADHYRALVDDPDTRAEGAAFLEAMQRAAEEASALEASLTRIAPDPAFTERVYRAITKSCTDCHKEWRN</sequence>
<dbReference type="GO" id="GO:0009055">
    <property type="term" value="F:electron transfer activity"/>
    <property type="evidence" value="ECO:0007669"/>
    <property type="project" value="InterPro"/>
</dbReference>
<dbReference type="GO" id="GO:0005506">
    <property type="term" value="F:iron ion binding"/>
    <property type="evidence" value="ECO:0007669"/>
    <property type="project" value="InterPro"/>
</dbReference>
<gene>
    <name evidence="1" type="ORF">MNBD_PLANCTO03-987</name>
</gene>
<dbReference type="InterPro" id="IPR029021">
    <property type="entry name" value="Prot-tyrosine_phosphatase-like"/>
</dbReference>
<accession>A0A3B1DZI9</accession>
<evidence type="ECO:0000313" key="1">
    <source>
        <dbReference type="EMBL" id="VAX41828.1"/>
    </source>
</evidence>
<organism evidence="1">
    <name type="scientific">hydrothermal vent metagenome</name>
    <dbReference type="NCBI Taxonomy" id="652676"/>
    <lineage>
        <taxon>unclassified sequences</taxon>
        <taxon>metagenomes</taxon>
        <taxon>ecological metagenomes</taxon>
    </lineage>
</organism>
<proteinExistence type="predicted"/>
<name>A0A3B1DZI9_9ZZZZ</name>
<evidence type="ECO:0008006" key="2">
    <source>
        <dbReference type="Google" id="ProtNLM"/>
    </source>
</evidence>
<dbReference type="EMBL" id="UOGK01000599">
    <property type="protein sequence ID" value="VAX41828.1"/>
    <property type="molecule type" value="Genomic_DNA"/>
</dbReference>
<protein>
    <recommendedName>
        <fullName evidence="2">Tyrosine specific protein phosphatases domain-containing protein</fullName>
    </recommendedName>
</protein>
<dbReference type="InterPro" id="IPR010980">
    <property type="entry name" value="Cyt_c/b562"/>
</dbReference>
<dbReference type="SUPFAM" id="SSF52799">
    <property type="entry name" value="(Phosphotyrosine protein) phosphatases II"/>
    <property type="match status" value="1"/>
</dbReference>
<dbReference type="GO" id="GO:0022900">
    <property type="term" value="P:electron transport chain"/>
    <property type="evidence" value="ECO:0007669"/>
    <property type="project" value="InterPro"/>
</dbReference>
<reference evidence="1" key="1">
    <citation type="submission" date="2018-06" db="EMBL/GenBank/DDBJ databases">
        <authorList>
            <person name="Zhirakovskaya E."/>
        </authorList>
    </citation>
    <scope>NUCLEOTIDE SEQUENCE</scope>
</reference>
<dbReference type="AlphaFoldDB" id="A0A3B1DZI9"/>